<dbReference type="EMBL" id="JAACJN010000140">
    <property type="protein sequence ID" value="KAF5367811.1"/>
    <property type="molecule type" value="Genomic_DNA"/>
</dbReference>
<feature type="transmembrane region" description="Helical" evidence="1">
    <location>
        <begin position="296"/>
        <end position="315"/>
    </location>
</feature>
<proteinExistence type="predicted"/>
<dbReference type="Gene3D" id="1.10.287.920">
    <property type="entry name" value="Pheromone alpha factor receptor"/>
    <property type="match status" value="1"/>
</dbReference>
<feature type="transmembrane region" description="Helical" evidence="1">
    <location>
        <begin position="132"/>
        <end position="151"/>
    </location>
</feature>
<evidence type="ECO:0000313" key="2">
    <source>
        <dbReference type="EMBL" id="KAF5367811.1"/>
    </source>
</evidence>
<evidence type="ECO:0000313" key="3">
    <source>
        <dbReference type="Proteomes" id="UP000518752"/>
    </source>
</evidence>
<keyword evidence="1" id="KW-1133">Transmembrane helix</keyword>
<dbReference type="Proteomes" id="UP000518752">
    <property type="component" value="Unassembled WGS sequence"/>
</dbReference>
<evidence type="ECO:0000256" key="1">
    <source>
        <dbReference type="SAM" id="Phobius"/>
    </source>
</evidence>
<dbReference type="AlphaFoldDB" id="A0A8H5GN24"/>
<reference evidence="2 3" key="1">
    <citation type="journal article" date="2020" name="ISME J.">
        <title>Uncovering the hidden diversity of litter-decomposition mechanisms in mushroom-forming fungi.</title>
        <authorList>
            <person name="Floudas D."/>
            <person name="Bentzer J."/>
            <person name="Ahren D."/>
            <person name="Johansson T."/>
            <person name="Persson P."/>
            <person name="Tunlid A."/>
        </authorList>
    </citation>
    <scope>NUCLEOTIDE SEQUENCE [LARGE SCALE GENOMIC DNA]</scope>
    <source>
        <strain evidence="2 3">CBS 406.79</strain>
    </source>
</reference>
<accession>A0A8H5GN24</accession>
<gene>
    <name evidence="2" type="ORF">D9757_010327</name>
</gene>
<sequence>MWRHCFRWQSSYKDSWIGIASDVVIIMTTSASQPSIPTALTVPIIQGYANGIRPAFSFILIAAIFSAMLIPLLLMLLILSSPKTRRTPIFMLNVLAIVLGIIVGGLSNHLTIQSVLSPFGGVNPTEDLVYNILYIWMPWITEAVLLLRVIVVFKPTFYRLRNMILLLGFPVVVKVARAIINIVFLVQWKRASSNTNVNQFTMTQSLNTWVAKASWILELLDNGYDFAHVFDGANIGRVDTVDSRGSVTNRIKSLFWIASTNFVFPPRSIAVIFGLCQVILLYTDGNILVAASIEMVNIYISIISTVFATIWSSTWSSTLTSGQATAQSLEPVAFRAGSTRSTTVSLTGADLERSWKVEHTSGDVDV</sequence>
<name>A0A8H5GN24_9AGAR</name>
<feature type="transmembrane region" description="Helical" evidence="1">
    <location>
        <begin position="90"/>
        <end position="112"/>
    </location>
</feature>
<organism evidence="2 3">
    <name type="scientific">Collybiopsis confluens</name>
    <dbReference type="NCBI Taxonomy" id="2823264"/>
    <lineage>
        <taxon>Eukaryota</taxon>
        <taxon>Fungi</taxon>
        <taxon>Dikarya</taxon>
        <taxon>Basidiomycota</taxon>
        <taxon>Agaricomycotina</taxon>
        <taxon>Agaricomycetes</taxon>
        <taxon>Agaricomycetidae</taxon>
        <taxon>Agaricales</taxon>
        <taxon>Marasmiineae</taxon>
        <taxon>Omphalotaceae</taxon>
        <taxon>Collybiopsis</taxon>
    </lineage>
</organism>
<protein>
    <submittedName>
        <fullName evidence="2">Uncharacterized protein</fullName>
    </submittedName>
</protein>
<comment type="caution">
    <text evidence="2">The sequence shown here is derived from an EMBL/GenBank/DDBJ whole genome shotgun (WGS) entry which is preliminary data.</text>
</comment>
<keyword evidence="1" id="KW-0472">Membrane</keyword>
<feature type="transmembrane region" description="Helical" evidence="1">
    <location>
        <begin position="55"/>
        <end position="78"/>
    </location>
</feature>
<feature type="transmembrane region" description="Helical" evidence="1">
    <location>
        <begin position="269"/>
        <end position="289"/>
    </location>
</feature>
<keyword evidence="1" id="KW-0812">Transmembrane</keyword>
<dbReference type="OrthoDB" id="2548432at2759"/>
<feature type="transmembrane region" description="Helical" evidence="1">
    <location>
        <begin position="163"/>
        <end position="186"/>
    </location>
</feature>
<dbReference type="InterPro" id="IPR027458">
    <property type="entry name" value="STE2_TM1-TM2_sf"/>
</dbReference>
<keyword evidence="3" id="KW-1185">Reference proteome</keyword>